<evidence type="ECO:0000313" key="3">
    <source>
        <dbReference type="Proteomes" id="UP001209540"/>
    </source>
</evidence>
<evidence type="ECO:0000313" key="2">
    <source>
        <dbReference type="EMBL" id="KAI9243719.1"/>
    </source>
</evidence>
<name>A0AAD5P712_9FUNG</name>
<evidence type="ECO:0000256" key="1">
    <source>
        <dbReference type="SAM" id="SignalP"/>
    </source>
</evidence>
<organism evidence="2 3">
    <name type="scientific">Phascolomyces articulosus</name>
    <dbReference type="NCBI Taxonomy" id="60185"/>
    <lineage>
        <taxon>Eukaryota</taxon>
        <taxon>Fungi</taxon>
        <taxon>Fungi incertae sedis</taxon>
        <taxon>Mucoromycota</taxon>
        <taxon>Mucoromycotina</taxon>
        <taxon>Mucoromycetes</taxon>
        <taxon>Mucorales</taxon>
        <taxon>Lichtheimiaceae</taxon>
        <taxon>Phascolomyces</taxon>
    </lineage>
</organism>
<protein>
    <submittedName>
        <fullName evidence="2">Uncharacterized protein</fullName>
    </submittedName>
</protein>
<keyword evidence="1" id="KW-0732">Signal</keyword>
<dbReference type="AlphaFoldDB" id="A0AAD5P712"/>
<feature type="chain" id="PRO_5041957628" evidence="1">
    <location>
        <begin position="21"/>
        <end position="244"/>
    </location>
</feature>
<dbReference type="Proteomes" id="UP001209540">
    <property type="component" value="Unassembled WGS sequence"/>
</dbReference>
<proteinExistence type="predicted"/>
<comment type="caution">
    <text evidence="2">The sequence shown here is derived from an EMBL/GenBank/DDBJ whole genome shotgun (WGS) entry which is preliminary data.</text>
</comment>
<sequence>MKLLAATTALLATLSSLVYADRLPDVHGAPSSAYVKESLRPPEGYNAYDVLYAKGNRVYQCNPELKGFQHWYNVQTHAFLYPTQKREEPFDLPGLEIGQVAMAPLNGTESNPNDPVPVMYYYPDGSWVGTTRPLKTTTMEEGRAERGDAGNLDDHLEPVVFTSDGGYFSHAKYVVRLGSLDGMRPSPEDCTFKGKLVNKPFTAYFMLYTNQEGEELMAQEKEAWDQLVEEYKIADPVSDTAPAY</sequence>
<dbReference type="EMBL" id="JAIXMP010000067">
    <property type="protein sequence ID" value="KAI9243719.1"/>
    <property type="molecule type" value="Genomic_DNA"/>
</dbReference>
<reference evidence="2" key="1">
    <citation type="journal article" date="2022" name="IScience">
        <title>Evolution of zygomycete secretomes and the origins of terrestrial fungal ecologies.</title>
        <authorList>
            <person name="Chang Y."/>
            <person name="Wang Y."/>
            <person name="Mondo S."/>
            <person name="Ahrendt S."/>
            <person name="Andreopoulos W."/>
            <person name="Barry K."/>
            <person name="Beard J."/>
            <person name="Benny G.L."/>
            <person name="Blankenship S."/>
            <person name="Bonito G."/>
            <person name="Cuomo C."/>
            <person name="Desiro A."/>
            <person name="Gervers K.A."/>
            <person name="Hundley H."/>
            <person name="Kuo A."/>
            <person name="LaButti K."/>
            <person name="Lang B.F."/>
            <person name="Lipzen A."/>
            <person name="O'Donnell K."/>
            <person name="Pangilinan J."/>
            <person name="Reynolds N."/>
            <person name="Sandor L."/>
            <person name="Smith M.E."/>
            <person name="Tsang A."/>
            <person name="Grigoriev I.V."/>
            <person name="Stajich J.E."/>
            <person name="Spatafora J.W."/>
        </authorList>
    </citation>
    <scope>NUCLEOTIDE SEQUENCE</scope>
    <source>
        <strain evidence="2">RSA 2281</strain>
    </source>
</reference>
<accession>A0AAD5P712</accession>
<feature type="signal peptide" evidence="1">
    <location>
        <begin position="1"/>
        <end position="20"/>
    </location>
</feature>
<gene>
    <name evidence="2" type="ORF">BDA99DRAFT_529863</name>
</gene>
<reference evidence="2" key="2">
    <citation type="submission" date="2023-02" db="EMBL/GenBank/DDBJ databases">
        <authorList>
            <consortium name="DOE Joint Genome Institute"/>
            <person name="Mondo S.J."/>
            <person name="Chang Y."/>
            <person name="Wang Y."/>
            <person name="Ahrendt S."/>
            <person name="Andreopoulos W."/>
            <person name="Barry K."/>
            <person name="Beard J."/>
            <person name="Benny G.L."/>
            <person name="Blankenship S."/>
            <person name="Bonito G."/>
            <person name="Cuomo C."/>
            <person name="Desiro A."/>
            <person name="Gervers K.A."/>
            <person name="Hundley H."/>
            <person name="Kuo A."/>
            <person name="LaButti K."/>
            <person name="Lang B.F."/>
            <person name="Lipzen A."/>
            <person name="O'Donnell K."/>
            <person name="Pangilinan J."/>
            <person name="Reynolds N."/>
            <person name="Sandor L."/>
            <person name="Smith M.W."/>
            <person name="Tsang A."/>
            <person name="Grigoriev I.V."/>
            <person name="Stajich J.E."/>
            <person name="Spatafora J.W."/>
        </authorList>
    </citation>
    <scope>NUCLEOTIDE SEQUENCE</scope>
    <source>
        <strain evidence="2">RSA 2281</strain>
    </source>
</reference>
<keyword evidence="3" id="KW-1185">Reference proteome</keyword>